<organism evidence="2 3">
    <name type="scientific">Desulfobulbus oligotrophicus</name>
    <dbReference type="NCBI Taxonomy" id="1909699"/>
    <lineage>
        <taxon>Bacteria</taxon>
        <taxon>Pseudomonadati</taxon>
        <taxon>Thermodesulfobacteriota</taxon>
        <taxon>Desulfobulbia</taxon>
        <taxon>Desulfobulbales</taxon>
        <taxon>Desulfobulbaceae</taxon>
        <taxon>Desulfobulbus</taxon>
    </lineage>
</organism>
<dbReference type="RefSeq" id="WP_199263504.1">
    <property type="nucleotide sequence ID" value="NZ_CP054140.1"/>
</dbReference>
<feature type="transmembrane region" description="Helical" evidence="1">
    <location>
        <begin position="82"/>
        <end position="106"/>
    </location>
</feature>
<accession>A0A7T6APG1</accession>
<name>A0A7T6APG1_9BACT</name>
<keyword evidence="3" id="KW-1185">Reference proteome</keyword>
<gene>
    <name evidence="2" type="ORF">HP555_01735</name>
</gene>
<keyword evidence="1" id="KW-0472">Membrane</keyword>
<evidence type="ECO:0000256" key="1">
    <source>
        <dbReference type="SAM" id="Phobius"/>
    </source>
</evidence>
<sequence>MNRLQYFRKRLNMTTWMGAVLLTLFQAGNVLAMTVPATGSFAYDLYDIGVNQILLGPVGFTGGVACMCVAAILAIRQMILPAAGVVLGGAFLLRANTVVETIGALIS</sequence>
<evidence type="ECO:0000313" key="2">
    <source>
        <dbReference type="EMBL" id="QQG64671.1"/>
    </source>
</evidence>
<dbReference type="KEGG" id="dog:HP555_01735"/>
<reference evidence="2 3" key="1">
    <citation type="submission" date="2020-05" db="EMBL/GenBank/DDBJ databases">
        <title>Complete genome of Desulfobulbus oligotrophicus.</title>
        <authorList>
            <person name="Podar M."/>
        </authorList>
    </citation>
    <scope>NUCLEOTIDE SEQUENCE [LARGE SCALE GENOMIC DNA]</scope>
    <source>
        <strain evidence="2 3">Prop6</strain>
    </source>
</reference>
<feature type="transmembrane region" description="Helical" evidence="1">
    <location>
        <begin position="56"/>
        <end position="75"/>
    </location>
</feature>
<dbReference type="AlphaFoldDB" id="A0A7T6APG1"/>
<protein>
    <submittedName>
        <fullName evidence="2">Uncharacterized protein</fullName>
    </submittedName>
</protein>
<proteinExistence type="predicted"/>
<keyword evidence="1" id="KW-1133">Transmembrane helix</keyword>
<evidence type="ECO:0000313" key="3">
    <source>
        <dbReference type="Proteomes" id="UP000596092"/>
    </source>
</evidence>
<dbReference type="Proteomes" id="UP000596092">
    <property type="component" value="Chromosome"/>
</dbReference>
<keyword evidence="1" id="KW-0812">Transmembrane</keyword>
<dbReference type="EMBL" id="CP054140">
    <property type="protein sequence ID" value="QQG64671.1"/>
    <property type="molecule type" value="Genomic_DNA"/>
</dbReference>